<feature type="signal peptide" evidence="2">
    <location>
        <begin position="1"/>
        <end position="19"/>
    </location>
</feature>
<dbReference type="RefSeq" id="WP_123847122.1">
    <property type="nucleotide sequence ID" value="NZ_RPDH01000002.1"/>
</dbReference>
<gene>
    <name evidence="4" type="ORF">EGT74_13720</name>
</gene>
<accession>A0A3N4PHE1</accession>
<evidence type="ECO:0000313" key="5">
    <source>
        <dbReference type="Proteomes" id="UP000278351"/>
    </source>
</evidence>
<dbReference type="Pfam" id="PF12702">
    <property type="entry name" value="Lipocalin_3"/>
    <property type="match status" value="1"/>
</dbReference>
<comment type="caution">
    <text evidence="4">The sequence shown here is derived from an EMBL/GenBank/DDBJ whole genome shotgun (WGS) entry which is preliminary data.</text>
</comment>
<reference evidence="4 5" key="1">
    <citation type="submission" date="2018-11" db="EMBL/GenBank/DDBJ databases">
        <title>Chitinophaga lutea sp.nov., isolate from arsenic contaminated soil.</title>
        <authorList>
            <person name="Zong Y."/>
        </authorList>
    </citation>
    <scope>NUCLEOTIDE SEQUENCE [LARGE SCALE GENOMIC DNA]</scope>
    <source>
        <strain evidence="4 5">ZY74</strain>
    </source>
</reference>
<keyword evidence="5" id="KW-1185">Reference proteome</keyword>
<name>A0A3N4PHE1_9BACT</name>
<dbReference type="AlphaFoldDB" id="A0A3N4PHE1"/>
<dbReference type="InterPro" id="IPR024311">
    <property type="entry name" value="Lipocalin-like"/>
</dbReference>
<organism evidence="4 5">
    <name type="scientific">Chitinophaga lutea</name>
    <dbReference type="NCBI Taxonomy" id="2488634"/>
    <lineage>
        <taxon>Bacteria</taxon>
        <taxon>Pseudomonadati</taxon>
        <taxon>Bacteroidota</taxon>
        <taxon>Chitinophagia</taxon>
        <taxon>Chitinophagales</taxon>
        <taxon>Chitinophagaceae</taxon>
        <taxon>Chitinophaga</taxon>
    </lineage>
</organism>
<dbReference type="Gene3D" id="2.40.128.280">
    <property type="match status" value="1"/>
</dbReference>
<dbReference type="PROSITE" id="PS51257">
    <property type="entry name" value="PROKAR_LIPOPROTEIN"/>
    <property type="match status" value="1"/>
</dbReference>
<evidence type="ECO:0000313" key="4">
    <source>
        <dbReference type="EMBL" id="RPE08122.1"/>
    </source>
</evidence>
<feature type="chain" id="PRO_5018064170" description="Lipocalin-like domain-containing protein" evidence="2">
    <location>
        <begin position="20"/>
        <end position="141"/>
    </location>
</feature>
<feature type="region of interest" description="Disordered" evidence="1">
    <location>
        <begin position="26"/>
        <end position="50"/>
    </location>
</feature>
<keyword evidence="2" id="KW-0732">Signal</keyword>
<dbReference type="Proteomes" id="UP000278351">
    <property type="component" value="Unassembled WGS sequence"/>
</dbReference>
<sequence length="141" mass="15342">MTTKTSIAAAFVLALTSMACNTGQEKKSESVDSTQAIPANENKPSPGEILPGKWVQPISGQDTAMQGFQLNADGTAASVNMHTLIYDKWELKGDTLLMWNHTEGVKTTGAYVDTVIIRQITDSTLVLARKDNFEMSYTRGK</sequence>
<evidence type="ECO:0000256" key="1">
    <source>
        <dbReference type="SAM" id="MobiDB-lite"/>
    </source>
</evidence>
<protein>
    <recommendedName>
        <fullName evidence="3">Lipocalin-like domain-containing protein</fullName>
    </recommendedName>
</protein>
<evidence type="ECO:0000259" key="3">
    <source>
        <dbReference type="Pfam" id="PF12702"/>
    </source>
</evidence>
<evidence type="ECO:0000256" key="2">
    <source>
        <dbReference type="SAM" id="SignalP"/>
    </source>
</evidence>
<feature type="domain" description="Lipocalin-like" evidence="3">
    <location>
        <begin position="50"/>
        <end position="139"/>
    </location>
</feature>
<proteinExistence type="predicted"/>
<dbReference type="EMBL" id="RPDH01000002">
    <property type="protein sequence ID" value="RPE08122.1"/>
    <property type="molecule type" value="Genomic_DNA"/>
</dbReference>
<dbReference type="OrthoDB" id="199694at2"/>